<dbReference type="GeneID" id="13794608"/>
<keyword evidence="3" id="KW-1185">Reference proteome</keyword>
<dbReference type="AlphaFoldDB" id="K0IDN9"/>
<evidence type="ECO:0000256" key="1">
    <source>
        <dbReference type="SAM" id="MobiDB-lite"/>
    </source>
</evidence>
<feature type="compositionally biased region" description="Basic residues" evidence="1">
    <location>
        <begin position="1"/>
        <end position="28"/>
    </location>
</feature>
<accession>K0IDN9</accession>
<dbReference type="OrthoDB" id="377281at2157"/>
<protein>
    <submittedName>
        <fullName evidence="2">Uncharacterized protein</fullName>
    </submittedName>
</protein>
<dbReference type="HOGENOM" id="CLU_1850535_0_0_2"/>
<evidence type="ECO:0000313" key="3">
    <source>
        <dbReference type="Proteomes" id="UP000008037"/>
    </source>
</evidence>
<proteinExistence type="predicted"/>
<feature type="region of interest" description="Disordered" evidence="1">
    <location>
        <begin position="1"/>
        <end position="68"/>
    </location>
</feature>
<evidence type="ECO:0000313" key="2">
    <source>
        <dbReference type="EMBL" id="AFU59511.1"/>
    </source>
</evidence>
<dbReference type="KEGG" id="nga:Ngar_c25890"/>
<reference evidence="2 3" key="1">
    <citation type="journal article" date="2012" name="Environ. Microbiol.">
        <title>The genome of the ammonia-oxidizing Candidatus Nitrososphaera gargensis: insights into metabolic versatility and environmental adaptations.</title>
        <authorList>
            <person name="Spang A."/>
            <person name="Poehlein A."/>
            <person name="Offre P."/>
            <person name="Zumbragel S."/>
            <person name="Haider S."/>
            <person name="Rychlik N."/>
            <person name="Nowka B."/>
            <person name="Schmeisser C."/>
            <person name="Lebedeva E.V."/>
            <person name="Rattei T."/>
            <person name="Bohm C."/>
            <person name="Schmid M."/>
            <person name="Galushko A."/>
            <person name="Hatzenpichler R."/>
            <person name="Weinmaier T."/>
            <person name="Daniel R."/>
            <person name="Schleper C."/>
            <person name="Spieck E."/>
            <person name="Streit W."/>
            <person name="Wagner M."/>
        </authorList>
    </citation>
    <scope>NUCLEOTIDE SEQUENCE [LARGE SCALE GENOMIC DNA]</scope>
    <source>
        <strain evidence="3">Ga9.2</strain>
    </source>
</reference>
<dbReference type="EMBL" id="CP002408">
    <property type="protein sequence ID" value="AFU59511.1"/>
    <property type="molecule type" value="Genomic_DNA"/>
</dbReference>
<dbReference type="BioCyc" id="CNIT1237085:G1324-2589-MONOMER"/>
<gene>
    <name evidence="2" type="ordered locus">Ngar_c25890</name>
</gene>
<dbReference type="Proteomes" id="UP000008037">
    <property type="component" value="Chromosome"/>
</dbReference>
<organism evidence="2 3">
    <name type="scientific">Nitrososphaera gargensis (strain Ga9.2)</name>
    <dbReference type="NCBI Taxonomy" id="1237085"/>
    <lineage>
        <taxon>Archaea</taxon>
        <taxon>Nitrososphaerota</taxon>
        <taxon>Nitrososphaeria</taxon>
        <taxon>Nitrososphaerales</taxon>
        <taxon>Nitrososphaeraceae</taxon>
        <taxon>Nitrososphaera</taxon>
    </lineage>
</organism>
<sequence>MAKTISVRRKGYKRKGYTATRRGGKKVKVSPARVKPSTFKIRDRGKAGRGPKVVPPLEEGALGGPGFFDRSEAEQEQIAFERARDVGEKKAVGELRALQVFFKKTDPEKSKRALELSKKVAGSFKGKQEVEYPEGLRRKQ</sequence>
<name>K0IDN9_NITGG</name>
<dbReference type="RefSeq" id="WP_015020046.1">
    <property type="nucleotide sequence ID" value="NC_018719.1"/>
</dbReference>
<dbReference type="InParanoid" id="K0IDN9"/>